<gene>
    <name evidence="2" type="ORF">METZ01_LOCUS515051</name>
</gene>
<dbReference type="EMBL" id="UINC01230178">
    <property type="protein sequence ID" value="SVE62197.1"/>
    <property type="molecule type" value="Genomic_DNA"/>
</dbReference>
<evidence type="ECO:0000256" key="1">
    <source>
        <dbReference type="SAM" id="MobiDB-lite"/>
    </source>
</evidence>
<name>A0A383EZ81_9ZZZZ</name>
<proteinExistence type="predicted"/>
<feature type="non-terminal residue" evidence="2">
    <location>
        <position position="190"/>
    </location>
</feature>
<feature type="region of interest" description="Disordered" evidence="1">
    <location>
        <begin position="156"/>
        <end position="190"/>
    </location>
</feature>
<organism evidence="2">
    <name type="scientific">marine metagenome</name>
    <dbReference type="NCBI Taxonomy" id="408172"/>
    <lineage>
        <taxon>unclassified sequences</taxon>
        <taxon>metagenomes</taxon>
        <taxon>ecological metagenomes</taxon>
    </lineage>
</organism>
<dbReference type="AlphaFoldDB" id="A0A383EZ81"/>
<feature type="non-terminal residue" evidence="2">
    <location>
        <position position="1"/>
    </location>
</feature>
<accession>A0A383EZ81</accession>
<protein>
    <submittedName>
        <fullName evidence="2">Uncharacterized protein</fullName>
    </submittedName>
</protein>
<feature type="compositionally biased region" description="Basic residues" evidence="1">
    <location>
        <begin position="176"/>
        <end position="190"/>
    </location>
</feature>
<reference evidence="2" key="1">
    <citation type="submission" date="2018-05" db="EMBL/GenBank/DDBJ databases">
        <authorList>
            <person name="Lanie J.A."/>
            <person name="Ng W.-L."/>
            <person name="Kazmierczak K.M."/>
            <person name="Andrzejewski T.M."/>
            <person name="Davidsen T.M."/>
            <person name="Wayne K.J."/>
            <person name="Tettelin H."/>
            <person name="Glass J.I."/>
            <person name="Rusch D."/>
            <person name="Podicherti R."/>
            <person name="Tsui H.-C.T."/>
            <person name="Winkler M.E."/>
        </authorList>
    </citation>
    <scope>NUCLEOTIDE SEQUENCE</scope>
</reference>
<evidence type="ECO:0000313" key="2">
    <source>
        <dbReference type="EMBL" id="SVE62197.1"/>
    </source>
</evidence>
<sequence>QRRQPVCCRRHRWNGNGRHPYRVGDSRIHMDVHGMDKSWQAKCARHCDRRHCRTCGNHTGLRFCGADGCTCNRRSLGSLLLYRGRPHQARIWLRRFARRLRCPRCRWLRRRYLGWFIRIRNARGHRPRCQHWDSGQKPIHRCRYHGRLQRYRDIRDSQGLGSNDGASRLSRGRVPGSRHRTSWRKRVQSL</sequence>